<gene>
    <name evidence="1" type="ORF">Mcate_00943</name>
</gene>
<dbReference type="EMBL" id="QWKX01000017">
    <property type="protein sequence ID" value="RIH78201.1"/>
    <property type="molecule type" value="Genomic_DNA"/>
</dbReference>
<comment type="caution">
    <text evidence="1">The sequence shown here is derived from an EMBL/GenBank/DDBJ whole genome shotgun (WGS) entry which is preliminary data.</text>
</comment>
<dbReference type="Pfam" id="PF03692">
    <property type="entry name" value="CxxCxxCC"/>
    <property type="match status" value="1"/>
</dbReference>
<dbReference type="RefSeq" id="WP_027888024.1">
    <property type="nucleotide sequence ID" value="NZ_JBHSXZ010000006.1"/>
</dbReference>
<accession>A0A399E7D6</accession>
<reference evidence="1 2" key="1">
    <citation type="submission" date="2018-08" db="EMBL/GenBank/DDBJ databases">
        <title>Meiothermus cateniformans JCM 15151 genome sequencing project.</title>
        <authorList>
            <person name="Da Costa M.S."/>
            <person name="Albuquerque L."/>
            <person name="Raposo P."/>
            <person name="Froufe H.J.C."/>
            <person name="Barroso C.S."/>
            <person name="Egas C."/>
        </authorList>
    </citation>
    <scope>NUCLEOTIDE SEQUENCE [LARGE SCALE GENOMIC DNA]</scope>
    <source>
        <strain evidence="1 2">JCM 15151</strain>
    </source>
</reference>
<dbReference type="Proteomes" id="UP000266089">
    <property type="component" value="Unassembled WGS sequence"/>
</dbReference>
<protein>
    <recommendedName>
        <fullName evidence="3">YkgJ family cysteine cluster protein</fullName>
    </recommendedName>
</protein>
<evidence type="ECO:0008006" key="3">
    <source>
        <dbReference type="Google" id="ProtNLM"/>
    </source>
</evidence>
<proteinExistence type="predicted"/>
<dbReference type="OrthoDB" id="9810361at2"/>
<dbReference type="InterPro" id="IPR005358">
    <property type="entry name" value="Puta_zinc/iron-chelating_dom"/>
</dbReference>
<evidence type="ECO:0000313" key="2">
    <source>
        <dbReference type="Proteomes" id="UP000266089"/>
    </source>
</evidence>
<sequence length="234" mass="26105">MNAALRQAVIEAHGRLERHTAGYLARRGIQASCAKGCFACCSAWVVVGLAEAEYLREALEAYQPEALARLEAEGRKRLARVARQKHRPDFPTRYFLENRPCPLLTPEGACSAHPYRPLACRGLLTNLSARYCAPGVVPALRGREKTAYTAQLKPWHGPEHYLKASWRLAERTAQKLWATEQQERGFTVIGELIGLIFLLGQRDFRAALQGGLEAVQHALEQRRLLGGAYGFWVG</sequence>
<dbReference type="AlphaFoldDB" id="A0A399E7D6"/>
<evidence type="ECO:0000313" key="1">
    <source>
        <dbReference type="EMBL" id="RIH78201.1"/>
    </source>
</evidence>
<name>A0A399E7D6_9DEIN</name>
<organism evidence="1 2">
    <name type="scientific">Meiothermus taiwanensis</name>
    <dbReference type="NCBI Taxonomy" id="172827"/>
    <lineage>
        <taxon>Bacteria</taxon>
        <taxon>Thermotogati</taxon>
        <taxon>Deinococcota</taxon>
        <taxon>Deinococci</taxon>
        <taxon>Thermales</taxon>
        <taxon>Thermaceae</taxon>
        <taxon>Meiothermus</taxon>
    </lineage>
</organism>